<dbReference type="Proteomes" id="UP001324634">
    <property type="component" value="Chromosome"/>
</dbReference>
<evidence type="ECO:0000313" key="2">
    <source>
        <dbReference type="EMBL" id="WPU66914.1"/>
    </source>
</evidence>
<dbReference type="RefSeq" id="WP_321399590.1">
    <property type="nucleotide sequence ID" value="NZ_CP139487.1"/>
</dbReference>
<keyword evidence="3" id="KW-1185">Reference proteome</keyword>
<feature type="chain" id="PRO_5043802809" evidence="1">
    <location>
        <begin position="17"/>
        <end position="188"/>
    </location>
</feature>
<reference evidence="2 3" key="1">
    <citation type="submission" date="2023-11" db="EMBL/GenBank/DDBJ databases">
        <title>Peredibacter starrii A3.12.</title>
        <authorList>
            <person name="Mitchell R.J."/>
        </authorList>
    </citation>
    <scope>NUCLEOTIDE SEQUENCE [LARGE SCALE GENOMIC DNA]</scope>
    <source>
        <strain evidence="2 3">A3.12</strain>
    </source>
</reference>
<evidence type="ECO:0000313" key="3">
    <source>
        <dbReference type="Proteomes" id="UP001324634"/>
    </source>
</evidence>
<proteinExistence type="predicted"/>
<dbReference type="EMBL" id="CP139487">
    <property type="protein sequence ID" value="WPU66914.1"/>
    <property type="molecule type" value="Genomic_DNA"/>
</dbReference>
<gene>
    <name evidence="2" type="ORF">SOO65_09140</name>
</gene>
<evidence type="ECO:0000256" key="1">
    <source>
        <dbReference type="SAM" id="SignalP"/>
    </source>
</evidence>
<organism evidence="2 3">
    <name type="scientific">Peredibacter starrii</name>
    <dbReference type="NCBI Taxonomy" id="28202"/>
    <lineage>
        <taxon>Bacteria</taxon>
        <taxon>Pseudomonadati</taxon>
        <taxon>Bdellovibrionota</taxon>
        <taxon>Bacteriovoracia</taxon>
        <taxon>Bacteriovoracales</taxon>
        <taxon>Bacteriovoracaceae</taxon>
        <taxon>Peredibacter</taxon>
    </lineage>
</organism>
<protein>
    <submittedName>
        <fullName evidence="2">Uncharacterized protein</fullName>
    </submittedName>
</protein>
<dbReference type="AlphaFoldDB" id="A0AAX4HUC3"/>
<name>A0AAX4HUC3_9BACT</name>
<accession>A0AAX4HUC3</accession>
<sequence length="188" mass="21700">MKIFFLFLLLSSMAFAGEQKMAMITSEFDEDIKTFYLMTDERQMIEGIRYVTSRPPGRVVEDRIIWADEILNGGVVLEERNGMEAVRLGVERFSLETGGTIKLTYLFNGITGERKVHRLLLKKNDQHFLMTDLAHKNVNRLFLVANRSRIFGIVGIKEILTYWSDTEDLSVFFQLDNYDFLLGGIDAK</sequence>
<keyword evidence="1" id="KW-0732">Signal</keyword>
<dbReference type="KEGG" id="psti:SOO65_09140"/>
<feature type="signal peptide" evidence="1">
    <location>
        <begin position="1"/>
        <end position="16"/>
    </location>
</feature>